<feature type="compositionally biased region" description="Basic and acidic residues" evidence="1">
    <location>
        <begin position="95"/>
        <end position="132"/>
    </location>
</feature>
<name>A0AAV9G4G6_9PEZI</name>
<dbReference type="Proteomes" id="UP001321760">
    <property type="component" value="Unassembled WGS sequence"/>
</dbReference>
<proteinExistence type="predicted"/>
<keyword evidence="3" id="KW-1185">Reference proteome</keyword>
<evidence type="ECO:0000313" key="3">
    <source>
        <dbReference type="Proteomes" id="UP001321760"/>
    </source>
</evidence>
<reference evidence="2" key="2">
    <citation type="submission" date="2023-05" db="EMBL/GenBank/DDBJ databases">
        <authorList>
            <consortium name="Lawrence Berkeley National Laboratory"/>
            <person name="Steindorff A."/>
            <person name="Hensen N."/>
            <person name="Bonometti L."/>
            <person name="Westerberg I."/>
            <person name="Brannstrom I.O."/>
            <person name="Guillou S."/>
            <person name="Cros-Aarteil S."/>
            <person name="Calhoun S."/>
            <person name="Haridas S."/>
            <person name="Kuo A."/>
            <person name="Mondo S."/>
            <person name="Pangilinan J."/>
            <person name="Riley R."/>
            <person name="Labutti K."/>
            <person name="Andreopoulos B."/>
            <person name="Lipzen A."/>
            <person name="Chen C."/>
            <person name="Yanf M."/>
            <person name="Daum C."/>
            <person name="Ng V."/>
            <person name="Clum A."/>
            <person name="Ohm R."/>
            <person name="Martin F."/>
            <person name="Silar P."/>
            <person name="Natvig D."/>
            <person name="Lalanne C."/>
            <person name="Gautier V."/>
            <person name="Ament-Velasquez S.L."/>
            <person name="Kruys A."/>
            <person name="Hutchinson M.I."/>
            <person name="Powell A.J."/>
            <person name="Barry K."/>
            <person name="Miller A.N."/>
            <person name="Grigoriev I.V."/>
            <person name="Debuchy R."/>
            <person name="Gladieux P."/>
            <person name="Thoren M.H."/>
            <person name="Johannesson H."/>
        </authorList>
    </citation>
    <scope>NUCLEOTIDE SEQUENCE</scope>
    <source>
        <strain evidence="2">PSN243</strain>
    </source>
</reference>
<sequence length="147" mass="17022">MLYASEAWWNGTERQSFFLPNKVVGTGHTRKVDDLNRCLLQAIRGALPVWRTTPTPILHRESGIPHTTTLLEAARLRYTRRIHLLDDKHPIVQRTYNDRYKPDSSRRKPKTKVTDKRTRLEITADLLGDMKKPLPLQTPTNPVDNTD</sequence>
<reference evidence="2" key="1">
    <citation type="journal article" date="2023" name="Mol. Phylogenet. Evol.">
        <title>Genome-scale phylogeny and comparative genomics of the fungal order Sordariales.</title>
        <authorList>
            <person name="Hensen N."/>
            <person name="Bonometti L."/>
            <person name="Westerberg I."/>
            <person name="Brannstrom I.O."/>
            <person name="Guillou S."/>
            <person name="Cros-Aarteil S."/>
            <person name="Calhoun S."/>
            <person name="Haridas S."/>
            <person name="Kuo A."/>
            <person name="Mondo S."/>
            <person name="Pangilinan J."/>
            <person name="Riley R."/>
            <person name="LaButti K."/>
            <person name="Andreopoulos B."/>
            <person name="Lipzen A."/>
            <person name="Chen C."/>
            <person name="Yan M."/>
            <person name="Daum C."/>
            <person name="Ng V."/>
            <person name="Clum A."/>
            <person name="Steindorff A."/>
            <person name="Ohm R.A."/>
            <person name="Martin F."/>
            <person name="Silar P."/>
            <person name="Natvig D.O."/>
            <person name="Lalanne C."/>
            <person name="Gautier V."/>
            <person name="Ament-Velasquez S.L."/>
            <person name="Kruys A."/>
            <person name="Hutchinson M.I."/>
            <person name="Powell A.J."/>
            <person name="Barry K."/>
            <person name="Miller A.N."/>
            <person name="Grigoriev I.V."/>
            <person name="Debuchy R."/>
            <person name="Gladieux P."/>
            <person name="Hiltunen Thoren M."/>
            <person name="Johannesson H."/>
        </authorList>
    </citation>
    <scope>NUCLEOTIDE SEQUENCE</scope>
    <source>
        <strain evidence="2">PSN243</strain>
    </source>
</reference>
<protein>
    <submittedName>
        <fullName evidence="2">Uncharacterized protein</fullName>
    </submittedName>
</protein>
<feature type="compositionally biased region" description="Polar residues" evidence="1">
    <location>
        <begin position="137"/>
        <end position="147"/>
    </location>
</feature>
<gene>
    <name evidence="2" type="ORF">QBC34DRAFT_416558</name>
</gene>
<dbReference type="AlphaFoldDB" id="A0AAV9G4G6"/>
<evidence type="ECO:0000256" key="1">
    <source>
        <dbReference type="SAM" id="MobiDB-lite"/>
    </source>
</evidence>
<organism evidence="2 3">
    <name type="scientific">Podospora aff. communis PSN243</name>
    <dbReference type="NCBI Taxonomy" id="3040156"/>
    <lineage>
        <taxon>Eukaryota</taxon>
        <taxon>Fungi</taxon>
        <taxon>Dikarya</taxon>
        <taxon>Ascomycota</taxon>
        <taxon>Pezizomycotina</taxon>
        <taxon>Sordariomycetes</taxon>
        <taxon>Sordariomycetidae</taxon>
        <taxon>Sordariales</taxon>
        <taxon>Podosporaceae</taxon>
        <taxon>Podospora</taxon>
    </lineage>
</organism>
<accession>A0AAV9G4G6</accession>
<comment type="caution">
    <text evidence="2">The sequence shown here is derived from an EMBL/GenBank/DDBJ whole genome shotgun (WGS) entry which is preliminary data.</text>
</comment>
<evidence type="ECO:0000313" key="2">
    <source>
        <dbReference type="EMBL" id="KAK4443674.1"/>
    </source>
</evidence>
<dbReference type="EMBL" id="MU865988">
    <property type="protein sequence ID" value="KAK4443674.1"/>
    <property type="molecule type" value="Genomic_DNA"/>
</dbReference>
<feature type="region of interest" description="Disordered" evidence="1">
    <location>
        <begin position="95"/>
        <end position="147"/>
    </location>
</feature>